<sequence length="227" mass="23889">MESPSLWLALAAGIGYFFSPCTLPLLPSYLVYLSGVSLPEIGGRKRFAVAAHAALFLAGFLTLFVLLGASATLLGSLLGRQARLIQSLGGVVVVLLGLALVFKPGLLYRLPAGGGRNSAARPAGYFGSFLVGLSFSAAWTGCSSPILGAILVTAATADTVRQGIRLLVAFSLGLALPFLVSALLIDVLLAPLRRFQRHLRKVEVALGILFIAFGLYLALRSFPFVWG</sequence>
<name>A0A1V5MBH7_UNCT6</name>
<evidence type="ECO:0000313" key="9">
    <source>
        <dbReference type="Proteomes" id="UP000485484"/>
    </source>
</evidence>
<dbReference type="GO" id="GO:0016020">
    <property type="term" value="C:membrane"/>
    <property type="evidence" value="ECO:0007669"/>
    <property type="project" value="UniProtKB-SubCell"/>
</dbReference>
<evidence type="ECO:0000256" key="4">
    <source>
        <dbReference type="ARBA" id="ARBA00022989"/>
    </source>
</evidence>
<dbReference type="AlphaFoldDB" id="A0A1V5MBH7"/>
<organism evidence="8 9">
    <name type="scientific">candidate division TA06 bacterium ADurb.Bin417</name>
    <dbReference type="NCBI Taxonomy" id="1852828"/>
    <lineage>
        <taxon>Bacteria</taxon>
        <taxon>Bacteria division TA06</taxon>
    </lineage>
</organism>
<evidence type="ECO:0000256" key="1">
    <source>
        <dbReference type="ARBA" id="ARBA00004141"/>
    </source>
</evidence>
<feature type="transmembrane region" description="Helical" evidence="6">
    <location>
        <begin position="123"/>
        <end position="152"/>
    </location>
</feature>
<feature type="transmembrane region" description="Helical" evidence="6">
    <location>
        <begin position="84"/>
        <end position="102"/>
    </location>
</feature>
<proteinExistence type="inferred from homology"/>
<protein>
    <submittedName>
        <fullName evidence="8">Cytochrome C biogenesis protein transmembrane region</fullName>
    </submittedName>
</protein>
<evidence type="ECO:0000313" key="8">
    <source>
        <dbReference type="EMBL" id="OPZ90475.1"/>
    </source>
</evidence>
<dbReference type="PANTHER" id="PTHR31272:SF4">
    <property type="entry name" value="CYTOCHROME C-TYPE BIOGENESIS PROTEIN HI_1454-RELATED"/>
    <property type="match status" value="1"/>
</dbReference>
<dbReference type="Proteomes" id="UP000485484">
    <property type="component" value="Unassembled WGS sequence"/>
</dbReference>
<feature type="transmembrane region" description="Helical" evidence="6">
    <location>
        <begin position="53"/>
        <end position="78"/>
    </location>
</feature>
<comment type="similarity">
    <text evidence="2">Belongs to the DsbD family.</text>
</comment>
<accession>A0A1V5MBH7</accession>
<keyword evidence="4 6" id="KW-1133">Transmembrane helix</keyword>
<feature type="transmembrane region" description="Helical" evidence="6">
    <location>
        <begin position="6"/>
        <end position="32"/>
    </location>
</feature>
<dbReference type="InterPro" id="IPR051790">
    <property type="entry name" value="Cytochrome_c-biogenesis_DsbD"/>
</dbReference>
<evidence type="ECO:0000259" key="7">
    <source>
        <dbReference type="Pfam" id="PF02683"/>
    </source>
</evidence>
<evidence type="ECO:0000256" key="3">
    <source>
        <dbReference type="ARBA" id="ARBA00022692"/>
    </source>
</evidence>
<dbReference type="EMBL" id="MWAK01000256">
    <property type="protein sequence ID" value="OPZ90475.1"/>
    <property type="molecule type" value="Genomic_DNA"/>
</dbReference>
<evidence type="ECO:0000256" key="2">
    <source>
        <dbReference type="ARBA" id="ARBA00006143"/>
    </source>
</evidence>
<keyword evidence="5 6" id="KW-0472">Membrane</keyword>
<evidence type="ECO:0000256" key="5">
    <source>
        <dbReference type="ARBA" id="ARBA00023136"/>
    </source>
</evidence>
<dbReference type="Pfam" id="PF02683">
    <property type="entry name" value="DsbD_TM"/>
    <property type="match status" value="1"/>
</dbReference>
<dbReference type="GO" id="GO:0017004">
    <property type="term" value="P:cytochrome complex assembly"/>
    <property type="evidence" value="ECO:0007669"/>
    <property type="project" value="InterPro"/>
</dbReference>
<feature type="transmembrane region" description="Helical" evidence="6">
    <location>
        <begin position="164"/>
        <end position="192"/>
    </location>
</feature>
<evidence type="ECO:0000256" key="6">
    <source>
        <dbReference type="SAM" id="Phobius"/>
    </source>
</evidence>
<comment type="subcellular location">
    <subcellularLocation>
        <location evidence="1">Membrane</location>
        <topology evidence="1">Multi-pass membrane protein</topology>
    </subcellularLocation>
</comment>
<feature type="transmembrane region" description="Helical" evidence="6">
    <location>
        <begin position="204"/>
        <end position="226"/>
    </location>
</feature>
<comment type="caution">
    <text evidence="8">The sequence shown here is derived from an EMBL/GenBank/DDBJ whole genome shotgun (WGS) entry which is preliminary data.</text>
</comment>
<keyword evidence="3 6" id="KW-0812">Transmembrane</keyword>
<feature type="domain" description="Cytochrome C biogenesis protein transmembrane" evidence="7">
    <location>
        <begin position="8"/>
        <end position="219"/>
    </location>
</feature>
<gene>
    <name evidence="8" type="ORF">BWY73_01308</name>
</gene>
<dbReference type="InterPro" id="IPR003834">
    <property type="entry name" value="Cyt_c_assmbl_TM_dom"/>
</dbReference>
<dbReference type="PANTHER" id="PTHR31272">
    <property type="entry name" value="CYTOCHROME C-TYPE BIOGENESIS PROTEIN HI_1454-RELATED"/>
    <property type="match status" value="1"/>
</dbReference>
<reference evidence="8 9" key="1">
    <citation type="submission" date="2017-02" db="EMBL/GenBank/DDBJ databases">
        <title>Delving into the versatile metabolic prowess of the omnipresent phylum Bacteroidetes.</title>
        <authorList>
            <person name="Nobu M.K."/>
            <person name="Mei R."/>
            <person name="Narihiro T."/>
            <person name="Kuroda K."/>
            <person name="Liu W.-T."/>
        </authorList>
    </citation>
    <scope>NUCLEOTIDE SEQUENCE [LARGE SCALE GENOMIC DNA]</scope>
    <source>
        <strain evidence="8">ADurb.Bin417</strain>
    </source>
</reference>